<dbReference type="SMART" id="SM00903">
    <property type="entry name" value="Flavin_Reduct"/>
    <property type="match status" value="1"/>
</dbReference>
<dbReference type="GO" id="GO:0010181">
    <property type="term" value="F:FMN binding"/>
    <property type="evidence" value="ECO:0007669"/>
    <property type="project" value="InterPro"/>
</dbReference>
<dbReference type="PROSITE" id="PS50903">
    <property type="entry name" value="RUBREDOXIN_LIKE"/>
    <property type="match status" value="1"/>
</dbReference>
<keyword evidence="4" id="KW-0249">Electron transport</keyword>
<reference evidence="8" key="1">
    <citation type="journal article" date="2014" name="Genome Announc.">
        <title>Draft Genome Sequence of Clostridium straminisolvens Strain JCM 21531T, Isolated from a Cellulose-Degrading Bacterial Community.</title>
        <authorList>
            <person name="Yuki M."/>
            <person name="Oshima K."/>
            <person name="Suda W."/>
            <person name="Sakamoto M."/>
            <person name="Kitamura K."/>
            <person name="Iida T."/>
            <person name="Hattori M."/>
            <person name="Ohkuma M."/>
        </authorList>
    </citation>
    <scope>NUCLEOTIDE SEQUENCE [LARGE SCALE GENOMIC DNA]</scope>
    <source>
        <strain evidence="8">JCM 21531</strain>
    </source>
</reference>
<feature type="domain" description="Rubredoxin-like" evidence="7">
    <location>
        <begin position="178"/>
        <end position="218"/>
    </location>
</feature>
<accession>W4V453</accession>
<comment type="cofactor">
    <cofactor evidence="1">
        <name>Fe(3+)</name>
        <dbReference type="ChEBI" id="CHEBI:29034"/>
    </cofactor>
</comment>
<evidence type="ECO:0000256" key="2">
    <source>
        <dbReference type="ARBA" id="ARBA00022448"/>
    </source>
</evidence>
<keyword evidence="2" id="KW-0813">Transport</keyword>
<dbReference type="Gene3D" id="2.30.110.10">
    <property type="entry name" value="Electron Transport, Fmn-binding Protein, Chain A"/>
    <property type="match status" value="1"/>
</dbReference>
<dbReference type="SUPFAM" id="SSF57802">
    <property type="entry name" value="Rubredoxin-like"/>
    <property type="match status" value="1"/>
</dbReference>
<evidence type="ECO:0000256" key="1">
    <source>
        <dbReference type="ARBA" id="ARBA00001965"/>
    </source>
</evidence>
<dbReference type="Gene3D" id="2.20.28.10">
    <property type="match status" value="1"/>
</dbReference>
<comment type="caution">
    <text evidence="8">The sequence shown here is derived from an EMBL/GenBank/DDBJ whole genome shotgun (WGS) entry which is preliminary data.</text>
</comment>
<evidence type="ECO:0000256" key="3">
    <source>
        <dbReference type="ARBA" id="ARBA00022723"/>
    </source>
</evidence>
<keyword evidence="9" id="KW-1185">Reference proteome</keyword>
<proteinExistence type="predicted"/>
<dbReference type="InterPro" id="IPR048574">
    <property type="entry name" value="RUBY_RBDX"/>
</dbReference>
<evidence type="ECO:0000256" key="4">
    <source>
        <dbReference type="ARBA" id="ARBA00022982"/>
    </source>
</evidence>
<dbReference type="OrthoDB" id="9799749at2"/>
<dbReference type="CDD" id="cd00730">
    <property type="entry name" value="rubredoxin"/>
    <property type="match status" value="1"/>
</dbReference>
<dbReference type="InterPro" id="IPR024934">
    <property type="entry name" value="Rubredoxin-like_dom"/>
</dbReference>
<dbReference type="PANTHER" id="PTHR30466:SF1">
    <property type="entry name" value="FMN REDUCTASE (NADH) RUTF"/>
    <property type="match status" value="1"/>
</dbReference>
<keyword evidence="3" id="KW-0479">Metal-binding</keyword>
<keyword evidence="5" id="KW-0560">Oxidoreductase</keyword>
<protein>
    <submittedName>
        <fullName evidence="8">Rubredoxin</fullName>
    </submittedName>
</protein>
<dbReference type="GO" id="GO:0005506">
    <property type="term" value="F:iron ion binding"/>
    <property type="evidence" value="ECO:0007669"/>
    <property type="project" value="InterPro"/>
</dbReference>
<gene>
    <name evidence="8" type="ORF">JCM21531_1365</name>
</gene>
<dbReference type="SUPFAM" id="SSF50475">
    <property type="entry name" value="FMN-binding split barrel"/>
    <property type="match status" value="1"/>
</dbReference>
<dbReference type="InterPro" id="IPR012349">
    <property type="entry name" value="Split_barrel_FMN-bd"/>
</dbReference>
<evidence type="ECO:0000256" key="6">
    <source>
        <dbReference type="ARBA" id="ARBA00023004"/>
    </source>
</evidence>
<dbReference type="PANTHER" id="PTHR30466">
    <property type="entry name" value="FLAVIN REDUCTASE"/>
    <property type="match status" value="1"/>
</dbReference>
<organism evidence="8 9">
    <name type="scientific">Acetivibrio straminisolvens JCM 21531</name>
    <dbReference type="NCBI Taxonomy" id="1294263"/>
    <lineage>
        <taxon>Bacteria</taxon>
        <taxon>Bacillati</taxon>
        <taxon>Bacillota</taxon>
        <taxon>Clostridia</taxon>
        <taxon>Eubacteriales</taxon>
        <taxon>Oscillospiraceae</taxon>
        <taxon>Acetivibrio</taxon>
    </lineage>
</organism>
<dbReference type="RefSeq" id="WP_038287886.1">
    <property type="nucleotide sequence ID" value="NZ_BAVR01000012.1"/>
</dbReference>
<dbReference type="EMBL" id="BAVR01000012">
    <property type="protein sequence ID" value="GAE87956.1"/>
    <property type="molecule type" value="Genomic_DNA"/>
</dbReference>
<evidence type="ECO:0000256" key="5">
    <source>
        <dbReference type="ARBA" id="ARBA00023002"/>
    </source>
</evidence>
<keyword evidence="6" id="KW-0408">Iron</keyword>
<evidence type="ECO:0000259" key="7">
    <source>
        <dbReference type="PROSITE" id="PS50903"/>
    </source>
</evidence>
<sequence length="219" mass="24598">MNINALWNLSYGVYIASVWDEERPTGCVVNSAMQITAEPATVAISIHHDNYTNGCIEKTGRFALTVLSLNSDPAIIGTFGFKTGKDVNKFDSVKYDIKNDMPILTDGCAYLICEVINKMETDTHTVFLGKVLDADFISKEEPMTYSYYHKVIKGRSPKNAPTYIELENGEENIPLQKREKYVCSVCGYEYTGDIPFEDLPEDYVCPICGQPKSVFIKKE</sequence>
<evidence type="ECO:0000313" key="9">
    <source>
        <dbReference type="Proteomes" id="UP000019109"/>
    </source>
</evidence>
<dbReference type="AlphaFoldDB" id="W4V453"/>
<dbReference type="GO" id="GO:0042602">
    <property type="term" value="F:riboflavin reductase (NADPH) activity"/>
    <property type="evidence" value="ECO:0007669"/>
    <property type="project" value="TreeGrafter"/>
</dbReference>
<name>W4V453_9FIRM</name>
<dbReference type="Proteomes" id="UP000019109">
    <property type="component" value="Unassembled WGS sequence"/>
</dbReference>
<dbReference type="Pfam" id="PF21349">
    <property type="entry name" value="RUBY_RBDX"/>
    <property type="match status" value="1"/>
</dbReference>
<dbReference type="STRING" id="1294263.JCM21531_1365"/>
<dbReference type="Pfam" id="PF01613">
    <property type="entry name" value="Flavin_Reduct"/>
    <property type="match status" value="1"/>
</dbReference>
<evidence type="ECO:0000313" key="8">
    <source>
        <dbReference type="EMBL" id="GAE87956.1"/>
    </source>
</evidence>
<dbReference type="InterPro" id="IPR024935">
    <property type="entry name" value="Rubredoxin_dom"/>
</dbReference>
<dbReference type="InterPro" id="IPR002563">
    <property type="entry name" value="Flavin_Rdtase-like_dom"/>
</dbReference>
<dbReference type="InterPro" id="IPR050268">
    <property type="entry name" value="NADH-dep_flavin_reductase"/>
</dbReference>